<gene>
    <name evidence="3" type="ORF">EKN06_15080</name>
</gene>
<proteinExistence type="predicted"/>
<dbReference type="Gene3D" id="3.40.350.10">
    <property type="entry name" value="Creatinase/prolidase N-terminal domain"/>
    <property type="match status" value="1"/>
</dbReference>
<dbReference type="InterPro" id="IPR000994">
    <property type="entry name" value="Pept_M24"/>
</dbReference>
<keyword evidence="4" id="KW-1185">Reference proteome</keyword>
<dbReference type="EMBL" id="RXOL01000012">
    <property type="protein sequence ID" value="RVQ64727.1"/>
    <property type="molecule type" value="Genomic_DNA"/>
</dbReference>
<name>A0A437GU12_9SPHN</name>
<dbReference type="SUPFAM" id="SSF55920">
    <property type="entry name" value="Creatinase/aminopeptidase"/>
    <property type="match status" value="1"/>
</dbReference>
<keyword evidence="3" id="KW-0645">Protease</keyword>
<dbReference type="AlphaFoldDB" id="A0A437GU12"/>
<dbReference type="InterPro" id="IPR036005">
    <property type="entry name" value="Creatinase/aminopeptidase-like"/>
</dbReference>
<comment type="caution">
    <text evidence="3">The sequence shown here is derived from an EMBL/GenBank/DDBJ whole genome shotgun (WGS) entry which is preliminary data.</text>
</comment>
<dbReference type="RefSeq" id="WP_127613735.1">
    <property type="nucleotide sequence ID" value="NZ_RXOL01000012.1"/>
</dbReference>
<keyword evidence="3" id="KW-0031">Aminopeptidase</keyword>
<dbReference type="CDD" id="cd01066">
    <property type="entry name" value="APP_MetAP"/>
    <property type="match status" value="1"/>
</dbReference>
<evidence type="ECO:0000259" key="1">
    <source>
        <dbReference type="Pfam" id="PF00557"/>
    </source>
</evidence>
<feature type="domain" description="Peptidase M24" evidence="1">
    <location>
        <begin position="192"/>
        <end position="406"/>
    </location>
</feature>
<evidence type="ECO:0000259" key="2">
    <source>
        <dbReference type="Pfam" id="PF01321"/>
    </source>
</evidence>
<sequence length="438" mass="47849">MTATTNPRAERLRAMMGAEGLDAVVLSHPHDVRYAVGYHSILERWGQMEPMAAAIVYADPDLPLTLVIPEANLGLVAVLNKDGDECTFGEVRTFEMLNFCEVSRYLDPDRKTGKLGEDAMAMVGAIRGECQPDIASAVAAALADRGMANRRVGFDEHRLSARIRDAVPHEFVDVLDFMMRVRVVKTDGELARYRKVGKLADRIITFAGSVLHEGADWNDVQAKICDFMVRNDTIPVDEGGMLFGGSYEADEFIPDLFRTRGNRELRRGDIVILETQGIHDGFWVDINRTAIIGPPSAEYQRQHDILRDAFVKMVDTLRPGMSTADLPAIGYEHLKANGVATPEKLLVVAHGIGLMPLEIPLAYPAAGLAGVKQGFVLEEGMLLSLDSLYFGAKVGPCHMENVYAITSGAPEPMYDTPLELIVAPLAAKATAGETEPAE</sequence>
<dbReference type="InterPro" id="IPR050659">
    <property type="entry name" value="Peptidase_M24B"/>
</dbReference>
<feature type="domain" description="Creatinase N-terminal" evidence="2">
    <location>
        <begin position="8"/>
        <end position="184"/>
    </location>
</feature>
<dbReference type="InterPro" id="IPR000587">
    <property type="entry name" value="Creatinase_N"/>
</dbReference>
<protein>
    <submittedName>
        <fullName evidence="3">Aminopeptidase P family protein</fullName>
    </submittedName>
</protein>
<organism evidence="3 4">
    <name type="scientific">Croceicoccus ponticola</name>
    <dbReference type="NCBI Taxonomy" id="2217664"/>
    <lineage>
        <taxon>Bacteria</taxon>
        <taxon>Pseudomonadati</taxon>
        <taxon>Pseudomonadota</taxon>
        <taxon>Alphaproteobacteria</taxon>
        <taxon>Sphingomonadales</taxon>
        <taxon>Erythrobacteraceae</taxon>
        <taxon>Croceicoccus</taxon>
    </lineage>
</organism>
<dbReference type="GO" id="GO:0004177">
    <property type="term" value="F:aminopeptidase activity"/>
    <property type="evidence" value="ECO:0007669"/>
    <property type="project" value="UniProtKB-KW"/>
</dbReference>
<evidence type="ECO:0000313" key="4">
    <source>
        <dbReference type="Proteomes" id="UP000283003"/>
    </source>
</evidence>
<accession>A0A437GU12</accession>
<dbReference type="InterPro" id="IPR029149">
    <property type="entry name" value="Creatin/AminoP/Spt16_N"/>
</dbReference>
<dbReference type="Pfam" id="PF01321">
    <property type="entry name" value="Creatinase_N"/>
    <property type="match status" value="1"/>
</dbReference>
<dbReference type="OrthoDB" id="9806388at2"/>
<dbReference type="PANTHER" id="PTHR46112:SF2">
    <property type="entry name" value="XAA-PRO AMINOPEPTIDASE P-RELATED"/>
    <property type="match status" value="1"/>
</dbReference>
<reference evidence="3 4" key="1">
    <citation type="submission" date="2018-12" db="EMBL/GenBank/DDBJ databases">
        <title>Croceicoccus ponticola sp. nov., a lipolytic bacterium isolated from seawater.</title>
        <authorList>
            <person name="Yoon J.-H."/>
        </authorList>
    </citation>
    <scope>NUCLEOTIDE SEQUENCE [LARGE SCALE GENOMIC DNA]</scope>
    <source>
        <strain evidence="3 4">GM-16</strain>
    </source>
</reference>
<keyword evidence="3" id="KW-0378">Hydrolase</keyword>
<dbReference type="Pfam" id="PF00557">
    <property type="entry name" value="Peptidase_M24"/>
    <property type="match status" value="1"/>
</dbReference>
<dbReference type="Proteomes" id="UP000283003">
    <property type="component" value="Unassembled WGS sequence"/>
</dbReference>
<dbReference type="PANTHER" id="PTHR46112">
    <property type="entry name" value="AMINOPEPTIDASE"/>
    <property type="match status" value="1"/>
</dbReference>
<evidence type="ECO:0000313" key="3">
    <source>
        <dbReference type="EMBL" id="RVQ64727.1"/>
    </source>
</evidence>
<dbReference type="Gene3D" id="3.90.230.10">
    <property type="entry name" value="Creatinase/methionine aminopeptidase superfamily"/>
    <property type="match status" value="1"/>
</dbReference>
<dbReference type="SUPFAM" id="SSF53092">
    <property type="entry name" value="Creatinase/prolidase N-terminal domain"/>
    <property type="match status" value="1"/>
</dbReference>